<dbReference type="CDD" id="cd00090">
    <property type="entry name" value="HTH_ARSR"/>
    <property type="match status" value="1"/>
</dbReference>
<dbReference type="SUPFAM" id="SSF46785">
    <property type="entry name" value="Winged helix' DNA-binding domain"/>
    <property type="match status" value="1"/>
</dbReference>
<dbReference type="GO" id="GO:0003700">
    <property type="term" value="F:DNA-binding transcription factor activity"/>
    <property type="evidence" value="ECO:0007669"/>
    <property type="project" value="InterPro"/>
</dbReference>
<dbReference type="AlphaFoldDB" id="A0AAT9LD73"/>
<proteinExistence type="predicted"/>
<protein>
    <submittedName>
        <fullName evidence="3">Winged helix-turn-helix transcriptional regulator</fullName>
    </submittedName>
</protein>
<dbReference type="InterPro" id="IPR036388">
    <property type="entry name" value="WH-like_DNA-bd_sf"/>
</dbReference>
<dbReference type="SMART" id="SM00347">
    <property type="entry name" value="HTH_MARR"/>
    <property type="match status" value="1"/>
</dbReference>
<feature type="domain" description="HTH marR-type" evidence="2">
    <location>
        <begin position="4"/>
        <end position="137"/>
    </location>
</feature>
<evidence type="ECO:0000259" key="2">
    <source>
        <dbReference type="PROSITE" id="PS50995"/>
    </source>
</evidence>
<organism evidence="3">
    <name type="scientific">Candidatus Fermentithermobacillus carboniphilus</name>
    <dbReference type="NCBI Taxonomy" id="3085328"/>
    <lineage>
        <taxon>Bacteria</taxon>
        <taxon>Bacillati</taxon>
        <taxon>Bacillota</taxon>
        <taxon>Candidatus Fermentithermobacillia</taxon>
        <taxon>Candidatus Fermentithermobacillales</taxon>
        <taxon>Candidatus Fermentithermobacillaceae</taxon>
        <taxon>Candidatus Fermentithermobacillus</taxon>
    </lineage>
</organism>
<dbReference type="InterPro" id="IPR011991">
    <property type="entry name" value="ArsR-like_HTH"/>
</dbReference>
<evidence type="ECO:0000313" key="3">
    <source>
        <dbReference type="EMBL" id="QUL98753.1"/>
    </source>
</evidence>
<dbReference type="KEGG" id="fcz:IMF26_01315"/>
<dbReference type="GO" id="GO:0006950">
    <property type="term" value="P:response to stress"/>
    <property type="evidence" value="ECO:0007669"/>
    <property type="project" value="TreeGrafter"/>
</dbReference>
<gene>
    <name evidence="3" type="ORF">IMF26_01315</name>
</gene>
<dbReference type="PROSITE" id="PS50995">
    <property type="entry name" value="HTH_MARR_2"/>
    <property type="match status" value="1"/>
</dbReference>
<dbReference type="EMBL" id="CP062796">
    <property type="protein sequence ID" value="QUL98753.1"/>
    <property type="molecule type" value="Genomic_DNA"/>
</dbReference>
<evidence type="ECO:0000256" key="1">
    <source>
        <dbReference type="SAM" id="MobiDB-lite"/>
    </source>
</evidence>
<dbReference type="Pfam" id="PF12802">
    <property type="entry name" value="MarR_2"/>
    <property type="match status" value="1"/>
</dbReference>
<reference evidence="3" key="2">
    <citation type="journal article" date="2023" name="Biology">
        <title>Prokaryotic Life Associated with Coal-Fire Gas Vents Revealed by Metagenomics.</title>
        <authorList>
            <person name="Kadnikov V.V."/>
            <person name="Mardanov A.V."/>
            <person name="Beletsky A.V."/>
            <person name="Karnachuk O.V."/>
            <person name="Ravin N.V."/>
        </authorList>
    </citation>
    <scope>NUCLEOTIDE SEQUENCE</scope>
    <source>
        <strain evidence="3">Bu02</strain>
    </source>
</reference>
<dbReference type="PANTHER" id="PTHR33164">
    <property type="entry name" value="TRANSCRIPTIONAL REGULATOR, MARR FAMILY"/>
    <property type="match status" value="1"/>
</dbReference>
<dbReference type="Gene3D" id="1.10.10.10">
    <property type="entry name" value="Winged helix-like DNA-binding domain superfamily/Winged helix DNA-binding domain"/>
    <property type="match status" value="1"/>
</dbReference>
<dbReference type="InterPro" id="IPR036390">
    <property type="entry name" value="WH_DNA-bd_sf"/>
</dbReference>
<feature type="region of interest" description="Disordered" evidence="1">
    <location>
        <begin position="148"/>
        <end position="168"/>
    </location>
</feature>
<accession>A0AAT9LD73</accession>
<sequence length="168" mass="18643">MSDPADILSELLRAVNKELMNMVTECLHHYGMGPQDIIVTMFVSHNPGTTVSEIARKTRMAKSHVSRTVDRLAELGFVKKRPDEQDRRLVRLYTTDNTRAHVEAVNAQVREFITGALDNLPHDTVRSLVEGLALLKDALEKQRVLATKSLSSAQDGPPGMASDSRQPV</sequence>
<dbReference type="InterPro" id="IPR039422">
    <property type="entry name" value="MarR/SlyA-like"/>
</dbReference>
<dbReference type="PANTHER" id="PTHR33164:SF43">
    <property type="entry name" value="HTH-TYPE TRANSCRIPTIONAL REPRESSOR YETL"/>
    <property type="match status" value="1"/>
</dbReference>
<dbReference type="InterPro" id="IPR000835">
    <property type="entry name" value="HTH_MarR-typ"/>
</dbReference>
<reference evidence="3" key="1">
    <citation type="submission" date="2020-10" db="EMBL/GenBank/DDBJ databases">
        <authorList>
            <person name="Kadnikov V."/>
            <person name="Beletsky A.V."/>
            <person name="Mardanov A.V."/>
            <person name="Karnachuk O.V."/>
            <person name="Ravin N.V."/>
        </authorList>
    </citation>
    <scope>NUCLEOTIDE SEQUENCE</scope>
    <source>
        <strain evidence="3">Bu02</strain>
    </source>
</reference>
<name>A0AAT9LD73_9FIRM</name>